<keyword evidence="1" id="KW-0732">Signal</keyword>
<dbReference type="InterPro" id="IPR007372">
    <property type="entry name" value="Lipid/polyisoprenoid-bd_YceI"/>
</dbReference>
<sequence length="190" mass="21907">MKNLFASLLFMICFQILSAQKSTQTETFLILPESELIIAGSTNVNKFDCKFNIDLISGYMTVEYAEESNCIRFSNLDLNLLTEGFDCGNKRMNSDFQHLLMSDKFPEIQIRISEIQLISDEYLKTFISVRLAGIEQNYDFPVLLGNNSFAGKFKLNIRDFGLEPPKKVLGLIEVDEIIEVRFKLMIERKY</sequence>
<dbReference type="AlphaFoldDB" id="A0A1L3J1Y5"/>
<proteinExistence type="predicted"/>
<dbReference type="STRING" id="1913577.LPB144_01340"/>
<dbReference type="RefSeq" id="WP_072551784.1">
    <property type="nucleotide sequence ID" value="NZ_CP018153.1"/>
</dbReference>
<reference evidence="3 4" key="1">
    <citation type="submission" date="2016-11" db="EMBL/GenBank/DDBJ databases">
        <title>Gramella sp. LPB0144 isolated from marine environment.</title>
        <authorList>
            <person name="Kim E."/>
            <person name="Yi H."/>
        </authorList>
    </citation>
    <scope>NUCLEOTIDE SEQUENCE [LARGE SCALE GENOMIC DNA]</scope>
    <source>
        <strain evidence="3 4">LPB0144</strain>
    </source>
</reference>
<dbReference type="SUPFAM" id="SSF101874">
    <property type="entry name" value="YceI-like"/>
    <property type="match status" value="1"/>
</dbReference>
<accession>A0A1L3J1Y5</accession>
<dbReference type="Gene3D" id="2.40.128.110">
    <property type="entry name" value="Lipid/polyisoprenoid-binding, YceI-like"/>
    <property type="match status" value="1"/>
</dbReference>
<evidence type="ECO:0000259" key="2">
    <source>
        <dbReference type="Pfam" id="PF04264"/>
    </source>
</evidence>
<name>A0A1L3J1Y5_9FLAO</name>
<dbReference type="KEGG" id="grl:LPB144_01340"/>
<feature type="signal peptide" evidence="1">
    <location>
        <begin position="1"/>
        <end position="21"/>
    </location>
</feature>
<evidence type="ECO:0000313" key="4">
    <source>
        <dbReference type="Proteomes" id="UP000182510"/>
    </source>
</evidence>
<organism evidence="3 4">
    <name type="scientific">Christiangramia salexigens</name>
    <dbReference type="NCBI Taxonomy" id="1913577"/>
    <lineage>
        <taxon>Bacteria</taxon>
        <taxon>Pseudomonadati</taxon>
        <taxon>Bacteroidota</taxon>
        <taxon>Flavobacteriia</taxon>
        <taxon>Flavobacteriales</taxon>
        <taxon>Flavobacteriaceae</taxon>
        <taxon>Christiangramia</taxon>
    </lineage>
</organism>
<feature type="domain" description="Lipid/polyisoprenoid-binding YceI-like" evidence="2">
    <location>
        <begin position="56"/>
        <end position="184"/>
    </location>
</feature>
<dbReference type="EMBL" id="CP018153">
    <property type="protein sequence ID" value="APG59129.1"/>
    <property type="molecule type" value="Genomic_DNA"/>
</dbReference>
<evidence type="ECO:0000256" key="1">
    <source>
        <dbReference type="SAM" id="SignalP"/>
    </source>
</evidence>
<feature type="chain" id="PRO_5012069164" description="Lipid/polyisoprenoid-binding YceI-like domain-containing protein" evidence="1">
    <location>
        <begin position="22"/>
        <end position="190"/>
    </location>
</feature>
<dbReference type="Pfam" id="PF04264">
    <property type="entry name" value="YceI"/>
    <property type="match status" value="1"/>
</dbReference>
<evidence type="ECO:0000313" key="3">
    <source>
        <dbReference type="EMBL" id="APG59129.1"/>
    </source>
</evidence>
<dbReference type="InterPro" id="IPR036761">
    <property type="entry name" value="TTHA0802/YceI-like_sf"/>
</dbReference>
<dbReference type="OrthoDB" id="1121590at2"/>
<protein>
    <recommendedName>
        <fullName evidence="2">Lipid/polyisoprenoid-binding YceI-like domain-containing protein</fullName>
    </recommendedName>
</protein>
<gene>
    <name evidence="3" type="ORF">LPB144_01340</name>
</gene>
<keyword evidence="4" id="KW-1185">Reference proteome</keyword>
<dbReference type="Proteomes" id="UP000182510">
    <property type="component" value="Chromosome"/>
</dbReference>